<dbReference type="EMBL" id="LCTZ01000002">
    <property type="protein sequence ID" value="KQC31829.1"/>
    <property type="molecule type" value="Genomic_DNA"/>
</dbReference>
<dbReference type="AlphaFoldDB" id="A0A0Q1HEF5"/>
<gene>
    <name evidence="1" type="ORF">AAY42_17155</name>
</gene>
<accession>A0A0Q1HEF5</accession>
<dbReference type="InterPro" id="IPR046713">
    <property type="entry name" value="DUF6786"/>
</dbReference>
<keyword evidence="2" id="KW-1185">Reference proteome</keyword>
<comment type="caution">
    <text evidence="1">The sequence shown here is derived from an EMBL/GenBank/DDBJ whole genome shotgun (WGS) entry which is preliminary data.</text>
</comment>
<protein>
    <submittedName>
        <fullName evidence="1">Lipoprotein</fullName>
    </submittedName>
</protein>
<dbReference type="Proteomes" id="UP000050827">
    <property type="component" value="Unassembled WGS sequence"/>
</dbReference>
<evidence type="ECO:0000313" key="2">
    <source>
        <dbReference type="Proteomes" id="UP000050827"/>
    </source>
</evidence>
<dbReference type="PATRIC" id="fig|1547436.3.peg.3533"/>
<evidence type="ECO:0000313" key="1">
    <source>
        <dbReference type="EMBL" id="KQC31829.1"/>
    </source>
</evidence>
<organism evidence="1 2">
    <name type="scientific">Flagellimonas eckloniae</name>
    <dbReference type="NCBI Taxonomy" id="346185"/>
    <lineage>
        <taxon>Bacteria</taxon>
        <taxon>Pseudomonadati</taxon>
        <taxon>Bacteroidota</taxon>
        <taxon>Flavobacteriia</taxon>
        <taxon>Flavobacteriales</taxon>
        <taxon>Flavobacteriaceae</taxon>
        <taxon>Flagellimonas</taxon>
    </lineage>
</organism>
<dbReference type="STRING" id="346185.AAY42_17155"/>
<proteinExistence type="predicted"/>
<sequence length="397" mass="44189">MGCDTKKTESKPEPVEDYTSFADDFTFMSEYTDMIELTDPTGQGKIAVSAALQGRVMTSSAAGSEGRSYGWINRELFASRDTLEHINVFGGEERFWLGPEGGQYSIFFEKGTEFSLDNWYTPRLIDVEPFEIKKNTPNSVSFTKKAALTNYSDFSFELEIERKVEILSAHTISAELGVDIEMDIKSVAYRTTNTLSNIGDKDWQKETGLLSIWLLGMYNASSSTTIIIPFYPGSEEILGKPVTDDYFGKVPSERLIVKDSVLYFSGDATYRSKIGLSPSRAKDILGSYDSENSVLTIVKYNKPAGVSNYVNSLWELQEQPYKGDVVNSYNDGPPAPGEKQLGQFYELETSSPALALKVGEKSTHTQLTCHFEGDEKSLNKIAQQLLGVSIEEIVNIF</sequence>
<keyword evidence="1" id="KW-0449">Lipoprotein</keyword>
<dbReference type="Pfam" id="PF20583">
    <property type="entry name" value="DUF6786"/>
    <property type="match status" value="1"/>
</dbReference>
<reference evidence="1 2" key="1">
    <citation type="submission" date="2015-04" db="EMBL/GenBank/DDBJ databases">
        <title>Complete genome of flavobacterium.</title>
        <authorList>
            <person name="Kwon Y.M."/>
            <person name="Kim S.-J."/>
        </authorList>
    </citation>
    <scope>NUCLEOTIDE SEQUENCE [LARGE SCALE GENOMIC DNA]</scope>
    <source>
        <strain evidence="1 2">DK169</strain>
    </source>
</reference>
<name>A0A0Q1HEF5_9FLAO</name>